<protein>
    <submittedName>
        <fullName evidence="1">3'-5' exonuclease domain-containing protein</fullName>
    </submittedName>
</protein>
<reference evidence="1" key="1">
    <citation type="submission" date="2020-05" db="EMBL/GenBank/DDBJ databases">
        <title>Mycena genomes resolve the evolution of fungal bioluminescence.</title>
        <authorList>
            <person name="Tsai I.J."/>
        </authorList>
    </citation>
    <scope>NUCLEOTIDE SEQUENCE</scope>
    <source>
        <strain evidence="1">160909Yilan</strain>
    </source>
</reference>
<comment type="caution">
    <text evidence="1">The sequence shown here is derived from an EMBL/GenBank/DDBJ whole genome shotgun (WGS) entry which is preliminary data.</text>
</comment>
<evidence type="ECO:0000313" key="1">
    <source>
        <dbReference type="EMBL" id="KAF7333912.1"/>
    </source>
</evidence>
<organism evidence="1 2">
    <name type="scientific">Mycena sanguinolenta</name>
    <dbReference type="NCBI Taxonomy" id="230812"/>
    <lineage>
        <taxon>Eukaryota</taxon>
        <taxon>Fungi</taxon>
        <taxon>Dikarya</taxon>
        <taxon>Basidiomycota</taxon>
        <taxon>Agaricomycotina</taxon>
        <taxon>Agaricomycetes</taxon>
        <taxon>Agaricomycetidae</taxon>
        <taxon>Agaricales</taxon>
        <taxon>Marasmiineae</taxon>
        <taxon>Mycenaceae</taxon>
        <taxon>Mycena</taxon>
    </lineage>
</organism>
<keyword evidence="1" id="KW-0378">Hydrolase</keyword>
<sequence>MAYERSFVGFCRACFGIDFDVMLSRHADWIKQHTPRYFPPPHVIVLAMEQVFNAYGHALNAESGLRLFSKTWQKVNAVFELGRQGYLPHIQEVKMFRKSGVDQYGLDKFTSDRGTNRVEGRSHRDTYRKFGTLHGVYSDDILPFLNLPVLTAGPRLTVNCLKDHRTYYNLQMYAKQLTGSIIIPCPSLIVFPSTSTIVLESSTG</sequence>
<proteinExistence type="predicted"/>
<dbReference type="GO" id="GO:0004527">
    <property type="term" value="F:exonuclease activity"/>
    <property type="evidence" value="ECO:0007669"/>
    <property type="project" value="UniProtKB-KW"/>
</dbReference>
<dbReference type="AlphaFoldDB" id="A0A8H7CFC9"/>
<keyword evidence="1" id="KW-0540">Nuclease</keyword>
<keyword evidence="1" id="KW-0269">Exonuclease</keyword>
<dbReference type="EMBL" id="JACAZH010000051">
    <property type="protein sequence ID" value="KAF7333912.1"/>
    <property type="molecule type" value="Genomic_DNA"/>
</dbReference>
<dbReference type="OrthoDB" id="1920326at2759"/>
<evidence type="ECO:0000313" key="2">
    <source>
        <dbReference type="Proteomes" id="UP000623467"/>
    </source>
</evidence>
<name>A0A8H7CFC9_9AGAR</name>
<dbReference type="Proteomes" id="UP000623467">
    <property type="component" value="Unassembled WGS sequence"/>
</dbReference>
<accession>A0A8H7CFC9</accession>
<keyword evidence="2" id="KW-1185">Reference proteome</keyword>
<gene>
    <name evidence="1" type="ORF">MSAN_02404000</name>
</gene>